<dbReference type="CDD" id="cd02440">
    <property type="entry name" value="AdoMet_MTases"/>
    <property type="match status" value="1"/>
</dbReference>
<accession>A0ABV2CTV8</accession>
<evidence type="ECO:0000256" key="2">
    <source>
        <dbReference type="ARBA" id="ARBA00022691"/>
    </source>
</evidence>
<feature type="domain" description="Methyltransferase small" evidence="3">
    <location>
        <begin position="194"/>
        <end position="270"/>
    </location>
</feature>
<comment type="caution">
    <text evidence="4">The sequence shown here is derived from an EMBL/GenBank/DDBJ whole genome shotgun (WGS) entry which is preliminary data.</text>
</comment>
<dbReference type="PANTHER" id="PTHR18895:SF74">
    <property type="entry name" value="MTRF1L RELEASE FACTOR GLUTAMINE METHYLTRANSFERASE"/>
    <property type="match status" value="1"/>
</dbReference>
<keyword evidence="1 4" id="KW-0808">Transferase</keyword>
<keyword evidence="1 4" id="KW-0489">Methyltransferase</keyword>
<dbReference type="Proteomes" id="UP001548590">
    <property type="component" value="Unassembled WGS sequence"/>
</dbReference>
<reference evidence="4 5" key="1">
    <citation type="submission" date="2024-07" db="EMBL/GenBank/DDBJ databases">
        <title>Uliginosibacterium paludis KCTC:42655.</title>
        <authorList>
            <person name="Kim M.K."/>
        </authorList>
    </citation>
    <scope>NUCLEOTIDE SEQUENCE [LARGE SCALE GENOMIC DNA]</scope>
    <source>
        <strain evidence="4 5">KCTC 42655</strain>
    </source>
</reference>
<proteinExistence type="predicted"/>
<keyword evidence="2" id="KW-0949">S-adenosyl-L-methionine</keyword>
<protein>
    <submittedName>
        <fullName evidence="4">Class I SAM-dependent methyltransferase</fullName>
    </submittedName>
</protein>
<dbReference type="EMBL" id="JBEWLZ010000011">
    <property type="protein sequence ID" value="MET1491359.1"/>
    <property type="molecule type" value="Genomic_DNA"/>
</dbReference>
<keyword evidence="5" id="KW-1185">Reference proteome</keyword>
<evidence type="ECO:0000259" key="3">
    <source>
        <dbReference type="Pfam" id="PF05175"/>
    </source>
</evidence>
<dbReference type="SUPFAM" id="SSF53335">
    <property type="entry name" value="S-adenosyl-L-methionine-dependent methyltransferases"/>
    <property type="match status" value="1"/>
</dbReference>
<dbReference type="Gene3D" id="3.40.50.150">
    <property type="entry name" value="Vaccinia Virus protein VP39"/>
    <property type="match status" value="1"/>
</dbReference>
<dbReference type="InterPro" id="IPR050320">
    <property type="entry name" value="N5-glutamine_MTase"/>
</dbReference>
<evidence type="ECO:0000256" key="1">
    <source>
        <dbReference type="ARBA" id="ARBA00022603"/>
    </source>
</evidence>
<dbReference type="InterPro" id="IPR029063">
    <property type="entry name" value="SAM-dependent_MTases_sf"/>
</dbReference>
<dbReference type="GO" id="GO:0032259">
    <property type="term" value="P:methylation"/>
    <property type="evidence" value="ECO:0007669"/>
    <property type="project" value="UniProtKB-KW"/>
</dbReference>
<dbReference type="Pfam" id="PF05175">
    <property type="entry name" value="MTS"/>
    <property type="match status" value="1"/>
</dbReference>
<dbReference type="InterPro" id="IPR007848">
    <property type="entry name" value="Small_mtfrase_dom"/>
</dbReference>
<sequence length="375" mass="41041">MTQQLSWQEAGLAHSARWQSEAAANPPAEICIVDDALSAAEAWRLMQADVGLLWRGDWQNARHLLQAVSRRADRQGARPGKAPATALEAFRTHRQNQARRARALARLLVEVSADHRIQARRAQDVQLACHEAYGESDSAYLVSLRELLAVVSAHEWRKKGVEVPVLGARIHAHYGVFSPLRGEYLDLIARAPLPGKASAFDIGTGTGVIAALLARRGVGRVIATDTAARALACAADNLQRLGLTDRVELHAADLFPAGRVELVVCNPPWLPETPTSPVEAAVYDPESRMLRGFLDGLTGHLMPGGEGWLILSDIAEHLGLRSRVELETWISEAGLRCIERLDIRPRHGKAQDASDPLFDARSREVTSLWRLVAVS</sequence>
<dbReference type="PANTHER" id="PTHR18895">
    <property type="entry name" value="HEMK METHYLTRANSFERASE"/>
    <property type="match status" value="1"/>
</dbReference>
<dbReference type="RefSeq" id="WP_345929312.1">
    <property type="nucleotide sequence ID" value="NZ_JBDIVF010000009.1"/>
</dbReference>
<organism evidence="4 5">
    <name type="scientific">Uliginosibacterium paludis</name>
    <dbReference type="NCBI Taxonomy" id="1615952"/>
    <lineage>
        <taxon>Bacteria</taxon>
        <taxon>Pseudomonadati</taxon>
        <taxon>Pseudomonadota</taxon>
        <taxon>Betaproteobacteria</taxon>
        <taxon>Rhodocyclales</taxon>
        <taxon>Zoogloeaceae</taxon>
        <taxon>Uliginosibacterium</taxon>
    </lineage>
</organism>
<dbReference type="PROSITE" id="PS00092">
    <property type="entry name" value="N6_MTASE"/>
    <property type="match status" value="1"/>
</dbReference>
<dbReference type="GO" id="GO:0008168">
    <property type="term" value="F:methyltransferase activity"/>
    <property type="evidence" value="ECO:0007669"/>
    <property type="project" value="UniProtKB-KW"/>
</dbReference>
<evidence type="ECO:0000313" key="4">
    <source>
        <dbReference type="EMBL" id="MET1491359.1"/>
    </source>
</evidence>
<name>A0ABV2CTV8_9RHOO</name>
<gene>
    <name evidence="4" type="ORF">ABVT11_16090</name>
</gene>
<dbReference type="InterPro" id="IPR002052">
    <property type="entry name" value="DNA_methylase_N6_adenine_CS"/>
</dbReference>
<evidence type="ECO:0000313" key="5">
    <source>
        <dbReference type="Proteomes" id="UP001548590"/>
    </source>
</evidence>